<dbReference type="GO" id="GO:0034088">
    <property type="term" value="P:maintenance of mitotic sister chromatid cohesion"/>
    <property type="evidence" value="ECO:0007669"/>
    <property type="project" value="TreeGrafter"/>
</dbReference>
<evidence type="ECO:0000313" key="4">
    <source>
        <dbReference type="Proteomes" id="UP000756921"/>
    </source>
</evidence>
<name>A0A9P6KUX6_9PLEO</name>
<dbReference type="PANTHER" id="PTHR13395:SF6">
    <property type="entry name" value="SISTER CHROMATID COHESION PROTEIN DCC1"/>
    <property type="match status" value="1"/>
</dbReference>
<dbReference type="Proteomes" id="UP000756921">
    <property type="component" value="Unassembled WGS sequence"/>
</dbReference>
<organism evidence="3 4">
    <name type="scientific">Paraphaeosphaeria minitans</name>
    <dbReference type="NCBI Taxonomy" id="565426"/>
    <lineage>
        <taxon>Eukaryota</taxon>
        <taxon>Fungi</taxon>
        <taxon>Dikarya</taxon>
        <taxon>Ascomycota</taxon>
        <taxon>Pezizomycotina</taxon>
        <taxon>Dothideomycetes</taxon>
        <taxon>Pleosporomycetidae</taxon>
        <taxon>Pleosporales</taxon>
        <taxon>Massarineae</taxon>
        <taxon>Didymosphaeriaceae</taxon>
        <taxon>Paraphaeosphaeria</taxon>
    </lineage>
</organism>
<keyword evidence="2" id="KW-0235">DNA replication</keyword>
<dbReference type="InterPro" id="IPR019128">
    <property type="entry name" value="Dcc1"/>
</dbReference>
<dbReference type="GO" id="GO:0031390">
    <property type="term" value="C:Ctf18 RFC-like complex"/>
    <property type="evidence" value="ECO:0007669"/>
    <property type="project" value="InterPro"/>
</dbReference>
<dbReference type="EMBL" id="WJXW01000002">
    <property type="protein sequence ID" value="KAF9739822.1"/>
    <property type="molecule type" value="Genomic_DNA"/>
</dbReference>
<evidence type="ECO:0000256" key="1">
    <source>
        <dbReference type="ARBA" id="ARBA00007017"/>
    </source>
</evidence>
<dbReference type="Pfam" id="PF09724">
    <property type="entry name" value="Dcc1"/>
    <property type="match status" value="1"/>
</dbReference>
<comment type="caution">
    <text evidence="3">The sequence shown here is derived from an EMBL/GenBank/DDBJ whole genome shotgun (WGS) entry which is preliminary data.</text>
</comment>
<evidence type="ECO:0000256" key="2">
    <source>
        <dbReference type="ARBA" id="ARBA00022705"/>
    </source>
</evidence>
<dbReference type="PANTHER" id="PTHR13395">
    <property type="entry name" value="SISTER CHROMATID COHESION PROTEIN DCC1-RELATED"/>
    <property type="match status" value="1"/>
</dbReference>
<dbReference type="GO" id="GO:0000775">
    <property type="term" value="C:chromosome, centromeric region"/>
    <property type="evidence" value="ECO:0007669"/>
    <property type="project" value="TreeGrafter"/>
</dbReference>
<dbReference type="AlphaFoldDB" id="A0A9P6KUX6"/>
<dbReference type="GO" id="GO:0000785">
    <property type="term" value="C:chromatin"/>
    <property type="evidence" value="ECO:0007669"/>
    <property type="project" value="TreeGrafter"/>
</dbReference>
<proteinExistence type="inferred from homology"/>
<dbReference type="OrthoDB" id="5199543at2759"/>
<comment type="similarity">
    <text evidence="1">Belongs to the DCC1 family.</text>
</comment>
<dbReference type="GO" id="GO:0006260">
    <property type="term" value="P:DNA replication"/>
    <property type="evidence" value="ECO:0007669"/>
    <property type="project" value="UniProtKB-KW"/>
</dbReference>
<gene>
    <name evidence="3" type="ORF">PMIN01_02456</name>
</gene>
<protein>
    <submittedName>
        <fullName evidence="3">DUF2036 domain-containing protein</fullName>
    </submittedName>
</protein>
<evidence type="ECO:0000313" key="3">
    <source>
        <dbReference type="EMBL" id="KAF9739822.1"/>
    </source>
</evidence>
<reference evidence="3" key="1">
    <citation type="journal article" date="2020" name="Mol. Plant Microbe Interact.">
        <title>Genome Sequence of the Biocontrol Agent Coniothyrium minitans strain Conio (IMI 134523).</title>
        <authorList>
            <person name="Patel D."/>
            <person name="Shittu T.A."/>
            <person name="Baroncelli R."/>
            <person name="Muthumeenakshi S."/>
            <person name="Osborne T.H."/>
            <person name="Janganan T.K."/>
            <person name="Sreenivasaprasad S."/>
        </authorList>
    </citation>
    <scope>NUCLEOTIDE SEQUENCE</scope>
    <source>
        <strain evidence="3">Conio</strain>
    </source>
</reference>
<keyword evidence="4" id="KW-1185">Reference proteome</keyword>
<sequence>MPTQQNERGVPFALAHDFQHFRLLELPPDLVQLLEAPNPPQLSIKSLPPPASDTPGAQPAYAVLCTPSKTFQIRQVQTSNSVFVTQPTLHAHGNHIPSPTTCAIAACTATLELHPVDLSAVAYLQDALPVYDIIAGEVDATHNAKSKAAVFSDIPLSNRQCEQAWTELVAFESSACSYRPSVDTLRQVWSSINAAALAEGMKLDSQFLGYDLAELVREEGYPASLAQAIFAHLAAAGQDTSGQWSCLDRKKVVSFVGRTLLQAKQGSAAYPVADFVDEWKDSLPEAWRGDADLKAIDGAYDSPTTTTIVAHANPAPATPESVVPKATAAKGKWHERFAKTRNK</sequence>
<accession>A0A9P6KUX6</accession>